<dbReference type="EMBL" id="LR796897">
    <property type="protein sequence ID" value="CAB4173036.1"/>
    <property type="molecule type" value="Genomic_DNA"/>
</dbReference>
<reference evidence="2" key="1">
    <citation type="submission" date="2020-05" db="EMBL/GenBank/DDBJ databases">
        <authorList>
            <person name="Chiriac C."/>
            <person name="Salcher M."/>
            <person name="Ghai R."/>
            <person name="Kavagutti S V."/>
        </authorList>
    </citation>
    <scope>NUCLEOTIDE SEQUENCE</scope>
</reference>
<protein>
    <submittedName>
        <fullName evidence="2">Uncharacterized protein</fullName>
    </submittedName>
</protein>
<evidence type="ECO:0000313" key="2">
    <source>
        <dbReference type="EMBL" id="CAB4173036.1"/>
    </source>
</evidence>
<gene>
    <name evidence="1" type="ORF">UFOVP309_11</name>
    <name evidence="2" type="ORF">UFOVP946_18</name>
</gene>
<dbReference type="EMBL" id="LR796320">
    <property type="protein sequence ID" value="CAB4136456.1"/>
    <property type="molecule type" value="Genomic_DNA"/>
</dbReference>
<name>A0A6J5PSK4_9CAUD</name>
<organism evidence="2">
    <name type="scientific">uncultured Caudovirales phage</name>
    <dbReference type="NCBI Taxonomy" id="2100421"/>
    <lineage>
        <taxon>Viruses</taxon>
        <taxon>Duplodnaviria</taxon>
        <taxon>Heunggongvirae</taxon>
        <taxon>Uroviricota</taxon>
        <taxon>Caudoviricetes</taxon>
        <taxon>Peduoviridae</taxon>
        <taxon>Maltschvirus</taxon>
        <taxon>Maltschvirus maltsch</taxon>
    </lineage>
</organism>
<evidence type="ECO:0000313" key="1">
    <source>
        <dbReference type="EMBL" id="CAB4136456.1"/>
    </source>
</evidence>
<proteinExistence type="predicted"/>
<accession>A0A6J5PSK4</accession>
<sequence length="77" mass="9141">MNDKATDHYNITLYEIEKGTSIKDIRNILKSYEDAQLFEECQGIHLALEIVSFNVLTHLIQQENNYKKIKIKWTQKE</sequence>